<sequence length="404" mass="46041">MKHKVMGGTKIKQVKEDHNVAAKSGCIAKLPEPLLHHILSYLNMKNVIRTSVLAKRWRCSSLTVLALKGCIIQLPVKIKLGSLKTLSFDDVIFYGGAINDLLSSCSILEDLSFANCSWGNNHDLIIRNSGVKTLKIRGGRFYANSTLEINAPFIVSFELIQGLFSKYYIIKRMESLCSASFVCSKSDACHDQVCTNFSNLEYLCHVKDHRMCSCYIQAVSSKENPTQDCREKHTVDFISFDVTCLRIRTGLMKCELPGIAYILSHSPNVEALIITIEIPAIHEKELNDNFQEEEYWNLQEQKFVNVLCNLKDVKIYNFMKNLSWLESRQMGTSDDFLAHLKKDMNFLKFLLTNSMAMDRMTITTFKKVNFGRNSENKKVKLLLQLTQELLSFPRASRAAQISFN</sequence>
<comment type="caution">
    <text evidence="1">The sequence shown here is derived from an EMBL/GenBank/DDBJ whole genome shotgun (WGS) entry which is preliminary data.</text>
</comment>
<dbReference type="EMBL" id="CM037154">
    <property type="protein sequence ID" value="KAH7859466.1"/>
    <property type="molecule type" value="Genomic_DNA"/>
</dbReference>
<gene>
    <name evidence="1" type="ORF">Vadar_001459</name>
</gene>
<dbReference type="Proteomes" id="UP000828048">
    <property type="component" value="Chromosome 4"/>
</dbReference>
<evidence type="ECO:0000313" key="1">
    <source>
        <dbReference type="EMBL" id="KAH7859466.1"/>
    </source>
</evidence>
<evidence type="ECO:0000313" key="2">
    <source>
        <dbReference type="Proteomes" id="UP000828048"/>
    </source>
</evidence>
<accession>A0ACB7Z0Z1</accession>
<name>A0ACB7Z0Z1_9ERIC</name>
<reference evidence="1 2" key="1">
    <citation type="journal article" date="2021" name="Hortic Res">
        <title>High-quality reference genome and annotation aids understanding of berry development for evergreen blueberry (Vaccinium darrowii).</title>
        <authorList>
            <person name="Yu J."/>
            <person name="Hulse-Kemp A.M."/>
            <person name="Babiker E."/>
            <person name="Staton M."/>
        </authorList>
    </citation>
    <scope>NUCLEOTIDE SEQUENCE [LARGE SCALE GENOMIC DNA]</scope>
    <source>
        <strain evidence="2">cv. NJ 8807/NJ 8810</strain>
        <tissue evidence="1">Young leaf</tissue>
    </source>
</reference>
<protein>
    <submittedName>
        <fullName evidence="1">Uncharacterized protein</fullName>
    </submittedName>
</protein>
<proteinExistence type="predicted"/>
<organism evidence="1 2">
    <name type="scientific">Vaccinium darrowii</name>
    <dbReference type="NCBI Taxonomy" id="229202"/>
    <lineage>
        <taxon>Eukaryota</taxon>
        <taxon>Viridiplantae</taxon>
        <taxon>Streptophyta</taxon>
        <taxon>Embryophyta</taxon>
        <taxon>Tracheophyta</taxon>
        <taxon>Spermatophyta</taxon>
        <taxon>Magnoliopsida</taxon>
        <taxon>eudicotyledons</taxon>
        <taxon>Gunneridae</taxon>
        <taxon>Pentapetalae</taxon>
        <taxon>asterids</taxon>
        <taxon>Ericales</taxon>
        <taxon>Ericaceae</taxon>
        <taxon>Vaccinioideae</taxon>
        <taxon>Vaccinieae</taxon>
        <taxon>Vaccinium</taxon>
    </lineage>
</organism>
<keyword evidence="2" id="KW-1185">Reference proteome</keyword>